<feature type="transmembrane region" description="Helical" evidence="1">
    <location>
        <begin position="30"/>
        <end position="54"/>
    </location>
</feature>
<sequence length="86" mass="10400">MRIAYKIGFWMIILFLIWFIYALFTYEEMLILIPLSAGAAVLPVFLWYFLLVFLYKKLPKLRILIFIVFIPLLIYYLYYLGGLVIY</sequence>
<feature type="transmembrane region" description="Helical" evidence="1">
    <location>
        <begin position="7"/>
        <end position="24"/>
    </location>
</feature>
<keyword evidence="1" id="KW-0812">Transmembrane</keyword>
<accession>A0ABS2N2L4</accession>
<evidence type="ECO:0000313" key="3">
    <source>
        <dbReference type="Proteomes" id="UP001296943"/>
    </source>
</evidence>
<gene>
    <name evidence="2" type="ORF">JOC48_002870</name>
</gene>
<dbReference type="EMBL" id="JAFBDR010000016">
    <property type="protein sequence ID" value="MBM7572367.1"/>
    <property type="molecule type" value="Genomic_DNA"/>
</dbReference>
<organism evidence="2 3">
    <name type="scientific">Aquibacillus albus</name>
    <dbReference type="NCBI Taxonomy" id="1168171"/>
    <lineage>
        <taxon>Bacteria</taxon>
        <taxon>Bacillati</taxon>
        <taxon>Bacillota</taxon>
        <taxon>Bacilli</taxon>
        <taxon>Bacillales</taxon>
        <taxon>Bacillaceae</taxon>
        <taxon>Aquibacillus</taxon>
    </lineage>
</organism>
<protein>
    <submittedName>
        <fullName evidence="2">Uncharacterized protein</fullName>
    </submittedName>
</protein>
<keyword evidence="3" id="KW-1185">Reference proteome</keyword>
<dbReference type="Proteomes" id="UP001296943">
    <property type="component" value="Unassembled WGS sequence"/>
</dbReference>
<dbReference type="RefSeq" id="WP_204500712.1">
    <property type="nucleotide sequence ID" value="NZ_JAFBDR010000016.1"/>
</dbReference>
<feature type="transmembrane region" description="Helical" evidence="1">
    <location>
        <begin position="61"/>
        <end position="80"/>
    </location>
</feature>
<comment type="caution">
    <text evidence="2">The sequence shown here is derived from an EMBL/GenBank/DDBJ whole genome shotgun (WGS) entry which is preliminary data.</text>
</comment>
<proteinExistence type="predicted"/>
<evidence type="ECO:0000313" key="2">
    <source>
        <dbReference type="EMBL" id="MBM7572367.1"/>
    </source>
</evidence>
<keyword evidence="1" id="KW-1133">Transmembrane helix</keyword>
<evidence type="ECO:0000256" key="1">
    <source>
        <dbReference type="SAM" id="Phobius"/>
    </source>
</evidence>
<reference evidence="2 3" key="1">
    <citation type="submission" date="2021-01" db="EMBL/GenBank/DDBJ databases">
        <title>Genomic Encyclopedia of Type Strains, Phase IV (KMG-IV): sequencing the most valuable type-strain genomes for metagenomic binning, comparative biology and taxonomic classification.</title>
        <authorList>
            <person name="Goeker M."/>
        </authorList>
    </citation>
    <scope>NUCLEOTIDE SEQUENCE [LARGE SCALE GENOMIC DNA]</scope>
    <source>
        <strain evidence="2 3">DSM 23711</strain>
    </source>
</reference>
<keyword evidence="1" id="KW-0472">Membrane</keyword>
<name>A0ABS2N2L4_9BACI</name>